<dbReference type="AlphaFoldDB" id="A0A0R1MJK0"/>
<dbReference type="PANTHER" id="PTHR43270:SF8">
    <property type="entry name" value="DI- AND TRIPEPTIDASE DUG2-RELATED"/>
    <property type="match status" value="1"/>
</dbReference>
<evidence type="ECO:0000256" key="3">
    <source>
        <dbReference type="ARBA" id="ARBA00022801"/>
    </source>
</evidence>
<accession>A0A0R1MJK0</accession>
<keyword evidence="2" id="KW-0479">Metal-binding</keyword>
<dbReference type="InterPro" id="IPR051458">
    <property type="entry name" value="Cyt/Met_Dipeptidase"/>
</dbReference>
<keyword evidence="3" id="KW-0378">Hydrolase</keyword>
<evidence type="ECO:0000256" key="2">
    <source>
        <dbReference type="ARBA" id="ARBA00022723"/>
    </source>
</evidence>
<dbReference type="RefSeq" id="WP_057868612.1">
    <property type="nucleotide sequence ID" value="NZ_AZDX01000002.1"/>
</dbReference>
<dbReference type="EMBL" id="AZDX01000002">
    <property type="protein sequence ID" value="KRL08102.1"/>
    <property type="molecule type" value="Genomic_DNA"/>
</dbReference>
<evidence type="ECO:0000256" key="1">
    <source>
        <dbReference type="ARBA" id="ARBA00022670"/>
    </source>
</evidence>
<keyword evidence="1" id="KW-0645">Protease</keyword>
<dbReference type="GO" id="GO:0005829">
    <property type="term" value="C:cytosol"/>
    <property type="evidence" value="ECO:0007669"/>
    <property type="project" value="TreeGrafter"/>
</dbReference>
<sequence length="441" mass="49025">MVKDIHNYAENQLNDFLEYLAIPSVSAENKGIKEASDWLVKKFEQLGAKKSEKWEKKGQNPFVYAEFEGKSSKTVLFYNHYDVQPAQPLNEWQTEPFKPTFVDGKLVARGASDDKGELMARLVMVKWFQENGGLPVNLKFFVEGEEEIGSLHVDEAVKEHAEELEADACIWEGGGKNSVNRFEVISGMKGIVSFDIEAVTADVDMHSSLACFAPNAAWRLVQGLATLKDKNGRVTVEGFYDDVDELTSVEKAAVEQMDFDEEKVKRTFGLKREFITDKPAYAFVNEPTMTINGLTSGYEGEGVKTVLPKYAKAKLDCRLVPKQNPEKIVRLVEAHLRKNGFADLKVTFNLGENAFRSDSSHAFVQLAMTTAKKVYGDDQVKYVPNAAGGGPIECFGNVLKLPIVLVGVHNAASGAHAPNEHILVSDFVQGVEYLIELLQKF</sequence>
<dbReference type="STRING" id="1423759.FC92_GL000616"/>
<keyword evidence="6" id="KW-1185">Reference proteome</keyword>
<dbReference type="Pfam" id="PF01546">
    <property type="entry name" value="Peptidase_M20"/>
    <property type="match status" value="1"/>
</dbReference>
<dbReference type="SUPFAM" id="SSF53187">
    <property type="entry name" value="Zn-dependent exopeptidases"/>
    <property type="match status" value="1"/>
</dbReference>
<dbReference type="NCBIfam" id="NF005034">
    <property type="entry name" value="PRK06446.1"/>
    <property type="match status" value="1"/>
</dbReference>
<dbReference type="Gene3D" id="3.40.630.10">
    <property type="entry name" value="Zn peptidases"/>
    <property type="match status" value="1"/>
</dbReference>
<comment type="caution">
    <text evidence="5">The sequence shown here is derived from an EMBL/GenBank/DDBJ whole genome shotgun (WGS) entry which is preliminary data.</text>
</comment>
<evidence type="ECO:0000313" key="5">
    <source>
        <dbReference type="EMBL" id="KRL08102.1"/>
    </source>
</evidence>
<dbReference type="Gene3D" id="3.30.70.360">
    <property type="match status" value="1"/>
</dbReference>
<evidence type="ECO:0000259" key="4">
    <source>
        <dbReference type="Pfam" id="PF07687"/>
    </source>
</evidence>
<protein>
    <submittedName>
        <fullName evidence="5">Acetylornithine deacetylase succinyl-diaminopimelate desuccinylase-like protein</fullName>
    </submittedName>
</protein>
<name>A0A0R1MJK0_9LACO</name>
<dbReference type="PATRIC" id="fig|1423759.3.peg.654"/>
<evidence type="ECO:0000313" key="6">
    <source>
        <dbReference type="Proteomes" id="UP000051448"/>
    </source>
</evidence>
<dbReference type="Proteomes" id="UP000051448">
    <property type="component" value="Unassembled WGS sequence"/>
</dbReference>
<dbReference type="GO" id="GO:0009014">
    <property type="term" value="F:succinyl-diaminopimelate desuccinylase activity"/>
    <property type="evidence" value="ECO:0007669"/>
    <property type="project" value="TreeGrafter"/>
</dbReference>
<reference evidence="5 6" key="1">
    <citation type="journal article" date="2015" name="Genome Announc.">
        <title>Expanding the biotechnology potential of lactobacilli through comparative genomics of 213 strains and associated genera.</title>
        <authorList>
            <person name="Sun Z."/>
            <person name="Harris H.M."/>
            <person name="McCann A."/>
            <person name="Guo C."/>
            <person name="Argimon S."/>
            <person name="Zhang W."/>
            <person name="Yang X."/>
            <person name="Jeffery I.B."/>
            <person name="Cooney J.C."/>
            <person name="Kagawa T.F."/>
            <person name="Liu W."/>
            <person name="Song Y."/>
            <person name="Salvetti E."/>
            <person name="Wrobel A."/>
            <person name="Rasinkangas P."/>
            <person name="Parkhill J."/>
            <person name="Rea M.C."/>
            <person name="O'Sullivan O."/>
            <person name="Ritari J."/>
            <person name="Douillard F.P."/>
            <person name="Paul Ross R."/>
            <person name="Yang R."/>
            <person name="Briner A.E."/>
            <person name="Felis G.E."/>
            <person name="de Vos W.M."/>
            <person name="Barrangou R."/>
            <person name="Klaenhammer T.R."/>
            <person name="Caufield P.W."/>
            <person name="Cui Y."/>
            <person name="Zhang H."/>
            <person name="O'Toole P.W."/>
        </authorList>
    </citation>
    <scope>NUCLEOTIDE SEQUENCE [LARGE SCALE GENOMIC DNA]</scope>
    <source>
        <strain evidence="5 6">DSM 19519</strain>
    </source>
</reference>
<dbReference type="GO" id="GO:0009089">
    <property type="term" value="P:lysine biosynthetic process via diaminopimelate"/>
    <property type="evidence" value="ECO:0007669"/>
    <property type="project" value="TreeGrafter"/>
</dbReference>
<organism evidence="5 6">
    <name type="scientific">Liquorilactobacillus hordei DSM 19519</name>
    <dbReference type="NCBI Taxonomy" id="1423759"/>
    <lineage>
        <taxon>Bacteria</taxon>
        <taxon>Bacillati</taxon>
        <taxon>Bacillota</taxon>
        <taxon>Bacilli</taxon>
        <taxon>Lactobacillales</taxon>
        <taxon>Lactobacillaceae</taxon>
        <taxon>Liquorilactobacillus</taxon>
    </lineage>
</organism>
<dbReference type="InterPro" id="IPR002933">
    <property type="entry name" value="Peptidase_M20"/>
</dbReference>
<proteinExistence type="predicted"/>
<dbReference type="GeneID" id="98310389"/>
<dbReference type="OrthoDB" id="9761532at2"/>
<dbReference type="Pfam" id="PF07687">
    <property type="entry name" value="M20_dimer"/>
    <property type="match status" value="1"/>
</dbReference>
<dbReference type="PANTHER" id="PTHR43270">
    <property type="entry name" value="BETA-ALA-HIS DIPEPTIDASE"/>
    <property type="match status" value="1"/>
</dbReference>
<dbReference type="GO" id="GO:0006508">
    <property type="term" value="P:proteolysis"/>
    <property type="evidence" value="ECO:0007669"/>
    <property type="project" value="UniProtKB-KW"/>
</dbReference>
<gene>
    <name evidence="5" type="ORF">FC92_GL000616</name>
</gene>
<dbReference type="GO" id="GO:0008233">
    <property type="term" value="F:peptidase activity"/>
    <property type="evidence" value="ECO:0007669"/>
    <property type="project" value="UniProtKB-KW"/>
</dbReference>
<dbReference type="GO" id="GO:0046872">
    <property type="term" value="F:metal ion binding"/>
    <property type="evidence" value="ECO:0007669"/>
    <property type="project" value="UniProtKB-KW"/>
</dbReference>
<dbReference type="InterPro" id="IPR011650">
    <property type="entry name" value="Peptidase_M20_dimer"/>
</dbReference>
<feature type="domain" description="Peptidase M20 dimerisation" evidence="4">
    <location>
        <begin position="187"/>
        <end position="339"/>
    </location>
</feature>